<organism evidence="1 2">
    <name type="scientific">Pluteus cervinus</name>
    <dbReference type="NCBI Taxonomy" id="181527"/>
    <lineage>
        <taxon>Eukaryota</taxon>
        <taxon>Fungi</taxon>
        <taxon>Dikarya</taxon>
        <taxon>Basidiomycota</taxon>
        <taxon>Agaricomycotina</taxon>
        <taxon>Agaricomycetes</taxon>
        <taxon>Agaricomycetidae</taxon>
        <taxon>Agaricales</taxon>
        <taxon>Pluteineae</taxon>
        <taxon>Pluteaceae</taxon>
        <taxon>Pluteus</taxon>
    </lineage>
</organism>
<keyword evidence="2" id="KW-1185">Reference proteome</keyword>
<dbReference type="EMBL" id="ML208272">
    <property type="protein sequence ID" value="TFK73901.1"/>
    <property type="molecule type" value="Genomic_DNA"/>
</dbReference>
<evidence type="ECO:0000313" key="1">
    <source>
        <dbReference type="EMBL" id="TFK73901.1"/>
    </source>
</evidence>
<reference evidence="1 2" key="1">
    <citation type="journal article" date="2019" name="Nat. Ecol. Evol.">
        <title>Megaphylogeny resolves global patterns of mushroom evolution.</title>
        <authorList>
            <person name="Varga T."/>
            <person name="Krizsan K."/>
            <person name="Foldi C."/>
            <person name="Dima B."/>
            <person name="Sanchez-Garcia M."/>
            <person name="Sanchez-Ramirez S."/>
            <person name="Szollosi G.J."/>
            <person name="Szarkandi J.G."/>
            <person name="Papp V."/>
            <person name="Albert L."/>
            <person name="Andreopoulos W."/>
            <person name="Angelini C."/>
            <person name="Antonin V."/>
            <person name="Barry K.W."/>
            <person name="Bougher N.L."/>
            <person name="Buchanan P."/>
            <person name="Buyck B."/>
            <person name="Bense V."/>
            <person name="Catcheside P."/>
            <person name="Chovatia M."/>
            <person name="Cooper J."/>
            <person name="Damon W."/>
            <person name="Desjardin D."/>
            <person name="Finy P."/>
            <person name="Geml J."/>
            <person name="Haridas S."/>
            <person name="Hughes K."/>
            <person name="Justo A."/>
            <person name="Karasinski D."/>
            <person name="Kautmanova I."/>
            <person name="Kiss B."/>
            <person name="Kocsube S."/>
            <person name="Kotiranta H."/>
            <person name="LaButti K.M."/>
            <person name="Lechner B.E."/>
            <person name="Liimatainen K."/>
            <person name="Lipzen A."/>
            <person name="Lukacs Z."/>
            <person name="Mihaltcheva S."/>
            <person name="Morgado L.N."/>
            <person name="Niskanen T."/>
            <person name="Noordeloos M.E."/>
            <person name="Ohm R.A."/>
            <person name="Ortiz-Santana B."/>
            <person name="Ovrebo C."/>
            <person name="Racz N."/>
            <person name="Riley R."/>
            <person name="Savchenko A."/>
            <person name="Shiryaev A."/>
            <person name="Soop K."/>
            <person name="Spirin V."/>
            <person name="Szebenyi C."/>
            <person name="Tomsovsky M."/>
            <person name="Tulloss R.E."/>
            <person name="Uehling J."/>
            <person name="Grigoriev I.V."/>
            <person name="Vagvolgyi C."/>
            <person name="Papp T."/>
            <person name="Martin F.M."/>
            <person name="Miettinen O."/>
            <person name="Hibbett D.S."/>
            <person name="Nagy L.G."/>
        </authorList>
    </citation>
    <scope>NUCLEOTIDE SEQUENCE [LARGE SCALE GENOMIC DNA]</scope>
    <source>
        <strain evidence="1 2">NL-1719</strain>
    </source>
</reference>
<proteinExistence type="predicted"/>
<name>A0ACD3B7J6_9AGAR</name>
<gene>
    <name evidence="1" type="ORF">BDN72DRAFT_868910</name>
</gene>
<protein>
    <submittedName>
        <fullName evidence="1">Bromodomain-containing protein</fullName>
    </submittedName>
</protein>
<dbReference type="Proteomes" id="UP000308600">
    <property type="component" value="Unassembled WGS sequence"/>
</dbReference>
<accession>A0ACD3B7J6</accession>
<evidence type="ECO:0000313" key="2">
    <source>
        <dbReference type="Proteomes" id="UP000308600"/>
    </source>
</evidence>
<sequence>MTTKRTPSSFGSSGQGDYSMKNGTKSNVNGHEPRIKVEDENQLSRLAAAVSVDGAKSPTVPTEKVEKASWVELRRGLIQVTPVENDGQPRSMVILTGLKTLFQRQLPNMPREYITRIVYEANSKCLAIIKRGFKVVGGICYRPFPHRGFAEIVFFATTSVDQYKGYGAMLMDHFKNHIRKTYPDMMHFLTYADDFAVGYFEKQGFSKDITLDRSMWAGYIKDYEGATIMQCKLLRKVDYLHKTEILAKQQEAVLAKIKDISRSHIIYPGLPQFQPGPNQASTVDPNDVPGLRESSWNPNMTAKSKSSDYHFMERVLKDLTGRSQAWPFLKPVNLSEVPDYHDFVKNPMDFETMSHRVETNQYPTLDAFVSDAMLIFNNCRKYNDPGSIYVKNAAKLQTVLENMIAQRMKRER</sequence>